<dbReference type="GO" id="GO:0006893">
    <property type="term" value="P:Golgi to plasma membrane transport"/>
    <property type="evidence" value="ECO:0007669"/>
    <property type="project" value="TreeGrafter"/>
</dbReference>
<comment type="caution">
    <text evidence="7">The sequence shown here is derived from an EMBL/GenBank/DDBJ whole genome shotgun (WGS) entry which is preliminary data.</text>
</comment>
<evidence type="ECO:0000256" key="5">
    <source>
        <dbReference type="SAM" id="MobiDB-lite"/>
    </source>
</evidence>
<comment type="similarity">
    <text evidence="1">Belongs to the SEC15 family.</text>
</comment>
<evidence type="ECO:0000256" key="3">
    <source>
        <dbReference type="ARBA" id="ARBA00022483"/>
    </source>
</evidence>
<dbReference type="GO" id="GO:0000145">
    <property type="term" value="C:exocyst"/>
    <property type="evidence" value="ECO:0007669"/>
    <property type="project" value="TreeGrafter"/>
</dbReference>
<evidence type="ECO:0000259" key="6">
    <source>
        <dbReference type="Pfam" id="PF04091"/>
    </source>
</evidence>
<evidence type="ECO:0000256" key="4">
    <source>
        <dbReference type="ARBA" id="ARBA00023054"/>
    </source>
</evidence>
<dbReference type="GO" id="GO:0016020">
    <property type="term" value="C:membrane"/>
    <property type="evidence" value="ECO:0007669"/>
    <property type="project" value="TreeGrafter"/>
</dbReference>
<evidence type="ECO:0000256" key="2">
    <source>
        <dbReference type="ARBA" id="ARBA00022448"/>
    </source>
</evidence>
<evidence type="ECO:0000256" key="1">
    <source>
        <dbReference type="ARBA" id="ARBA00007944"/>
    </source>
</evidence>
<evidence type="ECO:0000313" key="7">
    <source>
        <dbReference type="EMBL" id="ETO28484.1"/>
    </source>
</evidence>
<dbReference type="InterPro" id="IPR007225">
    <property type="entry name" value="EXOC6/Sec15"/>
</dbReference>
<dbReference type="EMBL" id="ASPP01006646">
    <property type="protein sequence ID" value="ETO28484.1"/>
    <property type="molecule type" value="Genomic_DNA"/>
</dbReference>
<dbReference type="InterPro" id="IPR042044">
    <property type="entry name" value="EXOC6PINT-1/Sec15/Tip20_C_dom2"/>
</dbReference>
<dbReference type="Gene3D" id="1.10.357.30">
    <property type="entry name" value="Exocyst complex subunit Sec15 C-terminal domain, N-terminal subdomain"/>
    <property type="match status" value="1"/>
</dbReference>
<dbReference type="Gene3D" id="1.20.58.670">
    <property type="entry name" value="Dsl1p vesicle tethering complex, Tip20p subunit, domain D"/>
    <property type="match status" value="1"/>
</dbReference>
<keyword evidence="3" id="KW-0268">Exocytosis</keyword>
<gene>
    <name evidence="7" type="ORF">RFI_08647</name>
</gene>
<keyword evidence="8" id="KW-1185">Reference proteome</keyword>
<proteinExistence type="inferred from homology"/>
<keyword evidence="2" id="KW-0813">Transport</keyword>
<name>X6NRZ7_RETFI</name>
<keyword evidence="4" id="KW-0175">Coiled coil</keyword>
<dbReference type="InterPro" id="IPR046361">
    <property type="entry name" value="EXOC6/Sec15_C"/>
</dbReference>
<feature type="domain" description="Exocyst complex subunit EXOC6/Sec15 C-terminal" evidence="6">
    <location>
        <begin position="104"/>
        <end position="390"/>
    </location>
</feature>
<protein>
    <recommendedName>
        <fullName evidence="6">Exocyst complex subunit EXOC6/Sec15 C-terminal domain-containing protein</fullName>
    </recommendedName>
</protein>
<accession>X6NRZ7</accession>
<dbReference type="PANTHER" id="PTHR12702">
    <property type="entry name" value="SEC15"/>
    <property type="match status" value="1"/>
</dbReference>
<dbReference type="GO" id="GO:0006886">
    <property type="term" value="P:intracellular protein transport"/>
    <property type="evidence" value="ECO:0007669"/>
    <property type="project" value="InterPro"/>
</dbReference>
<dbReference type="Proteomes" id="UP000023152">
    <property type="component" value="Unassembled WGS sequence"/>
</dbReference>
<dbReference type="GO" id="GO:0090522">
    <property type="term" value="P:vesicle tethering involved in exocytosis"/>
    <property type="evidence" value="ECO:0007669"/>
    <property type="project" value="InterPro"/>
</dbReference>
<organism evidence="7 8">
    <name type="scientific">Reticulomyxa filosa</name>
    <dbReference type="NCBI Taxonomy" id="46433"/>
    <lineage>
        <taxon>Eukaryota</taxon>
        <taxon>Sar</taxon>
        <taxon>Rhizaria</taxon>
        <taxon>Retaria</taxon>
        <taxon>Foraminifera</taxon>
        <taxon>Monothalamids</taxon>
        <taxon>Reticulomyxidae</taxon>
        <taxon>Reticulomyxa</taxon>
    </lineage>
</organism>
<dbReference type="Pfam" id="PF04091">
    <property type="entry name" value="Sec15_C"/>
    <property type="match status" value="1"/>
</dbReference>
<dbReference type="InterPro" id="IPR042045">
    <property type="entry name" value="EXOC6/Sec15_C_dom1"/>
</dbReference>
<sequence length="424" mass="48517">MNEEKERDFHTFDDQAVEMPAKFPVTVPFSSSVPQLCAELLAFVHQYHQFAKYLTDMAPRIRSAVKRVERKKKGREIVIVHFLFVMKDAADEIQSMAARYSQSQNKTEENELAETEVKSNQKKKVIKNPRQTEGVSLGISELAQLAVNAYYFEKACTCLEEKIAAIADEEIPWGVGHRHDPSSSPSHLSKPLSYDEPAPKMHEARQCFTNVASACGHALLVLLTSEIESYLEKHMKHLSYHPERSTSINEKPQSYVNELIGYVKGIILAKFNYLPYFFQKSAYFLICTRINQYLLNTLISEEHNEANKKLILLNACVYVGVYNLNLDVKAFEEFSRETGITDLDNTFKQLRVLLDLLLSGNKLLDYLDEDVRQKKYSYVLASDLKKILQRFQTKLSLFAGKLPAHIPNLDKKIIKTVLKALENV</sequence>
<evidence type="ECO:0000313" key="8">
    <source>
        <dbReference type="Proteomes" id="UP000023152"/>
    </source>
</evidence>
<dbReference type="AlphaFoldDB" id="X6NRZ7"/>
<feature type="region of interest" description="Disordered" evidence="5">
    <location>
        <begin position="101"/>
        <end position="125"/>
    </location>
</feature>
<dbReference type="PANTHER" id="PTHR12702:SF0">
    <property type="entry name" value="EXOCYST COMPLEX COMPONENT 6"/>
    <property type="match status" value="1"/>
</dbReference>
<reference evidence="7 8" key="1">
    <citation type="journal article" date="2013" name="Curr. Biol.">
        <title>The Genome of the Foraminiferan Reticulomyxa filosa.</title>
        <authorList>
            <person name="Glockner G."/>
            <person name="Hulsmann N."/>
            <person name="Schleicher M."/>
            <person name="Noegel A.A."/>
            <person name="Eichinger L."/>
            <person name="Gallinger C."/>
            <person name="Pawlowski J."/>
            <person name="Sierra R."/>
            <person name="Euteneuer U."/>
            <person name="Pillet L."/>
            <person name="Moustafa A."/>
            <person name="Platzer M."/>
            <person name="Groth M."/>
            <person name="Szafranski K."/>
            <person name="Schliwa M."/>
        </authorList>
    </citation>
    <scope>NUCLEOTIDE SEQUENCE [LARGE SCALE GENOMIC DNA]</scope>
</reference>